<dbReference type="EMBL" id="BK016234">
    <property type="protein sequence ID" value="DAG03695.1"/>
    <property type="molecule type" value="Genomic_DNA"/>
</dbReference>
<evidence type="ECO:0000313" key="2">
    <source>
        <dbReference type="EMBL" id="DAG03695.1"/>
    </source>
</evidence>
<organism evidence="2">
    <name type="scientific">Siphoviridae sp. ct6bU4</name>
    <dbReference type="NCBI Taxonomy" id="2825344"/>
    <lineage>
        <taxon>Viruses</taxon>
        <taxon>Duplodnaviria</taxon>
        <taxon>Heunggongvirae</taxon>
        <taxon>Uroviricota</taxon>
        <taxon>Caudoviricetes</taxon>
    </lineage>
</organism>
<sequence length="91" mass="11181">MRVYIRTSNQNTNGILFHNGQTWEQEHTHCQGFTYKPAKSPTRRYEFKPPIQRNRARTARTVTRRLLKVHREMRDPRYRYNQRRPRTHNTA</sequence>
<evidence type="ECO:0000256" key="1">
    <source>
        <dbReference type="SAM" id="MobiDB-lite"/>
    </source>
</evidence>
<feature type="region of interest" description="Disordered" evidence="1">
    <location>
        <begin position="72"/>
        <end position="91"/>
    </location>
</feature>
<proteinExistence type="predicted"/>
<reference evidence="2" key="1">
    <citation type="journal article" date="2021" name="Proc. Natl. Acad. Sci. U.S.A.">
        <title>A Catalog of Tens of Thousands of Viruses from Human Metagenomes Reveals Hidden Associations with Chronic Diseases.</title>
        <authorList>
            <person name="Tisza M.J."/>
            <person name="Buck C.B."/>
        </authorList>
    </citation>
    <scope>NUCLEOTIDE SEQUENCE</scope>
    <source>
        <strain evidence="2">Ct6bU4</strain>
    </source>
</reference>
<protein>
    <submittedName>
        <fullName evidence="2">Uncharacterized protein</fullName>
    </submittedName>
</protein>
<name>A0A8S5VAR6_9CAUD</name>
<feature type="compositionally biased region" description="Basic residues" evidence="1">
    <location>
        <begin position="80"/>
        <end position="91"/>
    </location>
</feature>
<accession>A0A8S5VAR6</accession>